<dbReference type="AlphaFoldDB" id="A0A6C0JW29"/>
<organism evidence="4">
    <name type="scientific">viral metagenome</name>
    <dbReference type="NCBI Taxonomy" id="1070528"/>
    <lineage>
        <taxon>unclassified sequences</taxon>
        <taxon>metagenomes</taxon>
        <taxon>organismal metagenomes</taxon>
    </lineage>
</organism>
<feature type="domain" description="CCHC-type" evidence="2">
    <location>
        <begin position="3"/>
        <end position="17"/>
    </location>
</feature>
<evidence type="ECO:0000256" key="1">
    <source>
        <dbReference type="ARBA" id="ARBA00022801"/>
    </source>
</evidence>
<keyword evidence="1" id="KW-0378">Hydrolase</keyword>
<dbReference type="Pfam" id="PF00293">
    <property type="entry name" value="NUDIX"/>
    <property type="match status" value="1"/>
</dbReference>
<name>A0A6C0JW29_9ZZZZ</name>
<dbReference type="GO" id="GO:0016787">
    <property type="term" value="F:hydrolase activity"/>
    <property type="evidence" value="ECO:0007669"/>
    <property type="project" value="UniProtKB-KW"/>
</dbReference>
<protein>
    <recommendedName>
        <fullName evidence="5">Nudix hydrolase domain-containing protein</fullName>
    </recommendedName>
</protein>
<dbReference type="PANTHER" id="PTHR23114">
    <property type="entry name" value="M7GPPPN-MRNA HYDROLASE"/>
    <property type="match status" value="1"/>
</dbReference>
<dbReference type="Gene3D" id="3.90.79.10">
    <property type="entry name" value="Nucleoside Triphosphate Pyrophosphohydrolase"/>
    <property type="match status" value="1"/>
</dbReference>
<evidence type="ECO:0000259" key="3">
    <source>
        <dbReference type="PROSITE" id="PS51462"/>
    </source>
</evidence>
<dbReference type="PROSITE" id="PS00893">
    <property type="entry name" value="NUDIX_BOX"/>
    <property type="match status" value="1"/>
</dbReference>
<dbReference type="GO" id="GO:0005737">
    <property type="term" value="C:cytoplasm"/>
    <property type="evidence" value="ECO:0007669"/>
    <property type="project" value="TreeGrafter"/>
</dbReference>
<dbReference type="PROSITE" id="PS50158">
    <property type="entry name" value="ZF_CCHC"/>
    <property type="match status" value="1"/>
</dbReference>
<dbReference type="GO" id="GO:0000290">
    <property type="term" value="P:deadenylation-dependent decapping of nuclear-transcribed mRNA"/>
    <property type="evidence" value="ECO:0007669"/>
    <property type="project" value="TreeGrafter"/>
</dbReference>
<evidence type="ECO:0008006" key="5">
    <source>
        <dbReference type="Google" id="ProtNLM"/>
    </source>
</evidence>
<proteinExistence type="predicted"/>
<dbReference type="InterPro" id="IPR000086">
    <property type="entry name" value="NUDIX_hydrolase_dom"/>
</dbReference>
<dbReference type="PROSITE" id="PS51462">
    <property type="entry name" value="NUDIX"/>
    <property type="match status" value="1"/>
</dbReference>
<dbReference type="InterPro" id="IPR020084">
    <property type="entry name" value="NUDIX_hydrolase_CS"/>
</dbReference>
<dbReference type="GO" id="GO:0008270">
    <property type="term" value="F:zinc ion binding"/>
    <property type="evidence" value="ECO:0007669"/>
    <property type="project" value="InterPro"/>
</dbReference>
<dbReference type="SUPFAM" id="SSF55811">
    <property type="entry name" value="Nudix"/>
    <property type="match status" value="1"/>
</dbReference>
<feature type="domain" description="Nudix hydrolase" evidence="3">
    <location>
        <begin position="18"/>
        <end position="248"/>
    </location>
</feature>
<evidence type="ECO:0000313" key="4">
    <source>
        <dbReference type="EMBL" id="QHU09955.1"/>
    </source>
</evidence>
<dbReference type="GO" id="GO:0003676">
    <property type="term" value="F:nucleic acid binding"/>
    <property type="evidence" value="ECO:0007669"/>
    <property type="project" value="InterPro"/>
</dbReference>
<sequence>MYCNNCGESGHVFRACPYPVISCGILFIRGTYEPLVLPTDPKSVGVLMVRRKDSMSYTEFIQGKYDVHDLGYIEKQIQNMTIDEQSLILTSSFENLWSRVWGNSRDHDFELAKQKFESVNRKDFVDNARSKFSEPEWGFPKGRRMRGESDIECAKREFFEETNIPAEAYTLRPDLEFSEMFVGTNGVKYKHVYFVATMNSSKYMNLKQKFTPNQRREISAIAWKSLSECKTIIRPHYSERKRMITELEKMVSLGSV</sequence>
<dbReference type="InterPro" id="IPR001878">
    <property type="entry name" value="Znf_CCHC"/>
</dbReference>
<dbReference type="EMBL" id="MN740748">
    <property type="protein sequence ID" value="QHU09955.1"/>
    <property type="molecule type" value="Genomic_DNA"/>
</dbReference>
<reference evidence="4" key="1">
    <citation type="journal article" date="2020" name="Nature">
        <title>Giant virus diversity and host interactions through global metagenomics.</title>
        <authorList>
            <person name="Schulz F."/>
            <person name="Roux S."/>
            <person name="Paez-Espino D."/>
            <person name="Jungbluth S."/>
            <person name="Walsh D.A."/>
            <person name="Denef V.J."/>
            <person name="McMahon K.D."/>
            <person name="Konstantinidis K.T."/>
            <person name="Eloe-Fadrosh E.A."/>
            <person name="Kyrpides N.C."/>
            <person name="Woyke T."/>
        </authorList>
    </citation>
    <scope>NUCLEOTIDE SEQUENCE</scope>
    <source>
        <strain evidence="4">GVMAG-S-1101164-164</strain>
    </source>
</reference>
<accession>A0A6C0JW29</accession>
<dbReference type="PANTHER" id="PTHR23114:SF17">
    <property type="entry name" value="M7GPPPN-MRNA HYDROLASE"/>
    <property type="match status" value="1"/>
</dbReference>
<dbReference type="InterPro" id="IPR015797">
    <property type="entry name" value="NUDIX_hydrolase-like_dom_sf"/>
</dbReference>
<evidence type="ECO:0000259" key="2">
    <source>
        <dbReference type="PROSITE" id="PS50158"/>
    </source>
</evidence>